<reference evidence="1" key="2">
    <citation type="submission" date="2020-11" db="EMBL/GenBank/DDBJ databases">
        <authorList>
            <person name="McCartney M.A."/>
            <person name="Auch B."/>
            <person name="Kono T."/>
            <person name="Mallez S."/>
            <person name="Becker A."/>
            <person name="Gohl D.M."/>
            <person name="Silverstein K.A.T."/>
            <person name="Koren S."/>
            <person name="Bechman K.B."/>
            <person name="Herman A."/>
            <person name="Abrahante J.E."/>
            <person name="Garbe J."/>
        </authorList>
    </citation>
    <scope>NUCLEOTIDE SEQUENCE</scope>
    <source>
        <strain evidence="1">Duluth1</strain>
        <tissue evidence="1">Whole animal</tissue>
    </source>
</reference>
<evidence type="ECO:0000313" key="1">
    <source>
        <dbReference type="EMBL" id="KAH3708072.1"/>
    </source>
</evidence>
<keyword evidence="2" id="KW-1185">Reference proteome</keyword>
<dbReference type="Proteomes" id="UP000828390">
    <property type="component" value="Unassembled WGS sequence"/>
</dbReference>
<protein>
    <submittedName>
        <fullName evidence="1">Uncharacterized protein</fullName>
    </submittedName>
</protein>
<accession>A0A9D3Z0E6</accession>
<reference evidence="1" key="1">
    <citation type="journal article" date="2019" name="bioRxiv">
        <title>The Genome of the Zebra Mussel, Dreissena polymorpha: A Resource for Invasive Species Research.</title>
        <authorList>
            <person name="McCartney M.A."/>
            <person name="Auch B."/>
            <person name="Kono T."/>
            <person name="Mallez S."/>
            <person name="Zhang Y."/>
            <person name="Obille A."/>
            <person name="Becker A."/>
            <person name="Abrahante J.E."/>
            <person name="Garbe J."/>
            <person name="Badalamenti J.P."/>
            <person name="Herman A."/>
            <person name="Mangelson H."/>
            <person name="Liachko I."/>
            <person name="Sullivan S."/>
            <person name="Sone E.D."/>
            <person name="Koren S."/>
            <person name="Silverstein K.A.T."/>
            <person name="Beckman K.B."/>
            <person name="Gohl D.M."/>
        </authorList>
    </citation>
    <scope>NUCLEOTIDE SEQUENCE</scope>
    <source>
        <strain evidence="1">Duluth1</strain>
        <tissue evidence="1">Whole animal</tissue>
    </source>
</reference>
<dbReference type="EMBL" id="JAIWYP010000014">
    <property type="protein sequence ID" value="KAH3708072.1"/>
    <property type="molecule type" value="Genomic_DNA"/>
</dbReference>
<sequence>MRIKLRPNVYLYSFYVKFEYGSGRQNTRKPEQNHGATVYATTWLNFDEDLYFLQGGDSGSPGLCFIEE</sequence>
<organism evidence="1 2">
    <name type="scientific">Dreissena polymorpha</name>
    <name type="common">Zebra mussel</name>
    <name type="synonym">Mytilus polymorpha</name>
    <dbReference type="NCBI Taxonomy" id="45954"/>
    <lineage>
        <taxon>Eukaryota</taxon>
        <taxon>Metazoa</taxon>
        <taxon>Spiralia</taxon>
        <taxon>Lophotrochozoa</taxon>
        <taxon>Mollusca</taxon>
        <taxon>Bivalvia</taxon>
        <taxon>Autobranchia</taxon>
        <taxon>Heteroconchia</taxon>
        <taxon>Euheterodonta</taxon>
        <taxon>Imparidentia</taxon>
        <taxon>Neoheterodontei</taxon>
        <taxon>Myida</taxon>
        <taxon>Dreissenoidea</taxon>
        <taxon>Dreissenidae</taxon>
        <taxon>Dreissena</taxon>
    </lineage>
</organism>
<dbReference type="AlphaFoldDB" id="A0A9D3Z0E6"/>
<evidence type="ECO:0000313" key="2">
    <source>
        <dbReference type="Proteomes" id="UP000828390"/>
    </source>
</evidence>
<name>A0A9D3Z0E6_DREPO</name>
<proteinExistence type="predicted"/>
<gene>
    <name evidence="1" type="ORF">DPMN_067511</name>
</gene>
<comment type="caution">
    <text evidence="1">The sequence shown here is derived from an EMBL/GenBank/DDBJ whole genome shotgun (WGS) entry which is preliminary data.</text>
</comment>